<evidence type="ECO:0000256" key="1">
    <source>
        <dbReference type="SAM" id="MobiDB-lite"/>
    </source>
</evidence>
<dbReference type="InterPro" id="IPR010985">
    <property type="entry name" value="Ribbon_hlx_hlx"/>
</dbReference>
<gene>
    <name evidence="3" type="ORF">ERS027646_04469</name>
</gene>
<dbReference type="GO" id="GO:0006355">
    <property type="term" value="P:regulation of DNA-templated transcription"/>
    <property type="evidence" value="ECO:0007669"/>
    <property type="project" value="InterPro"/>
</dbReference>
<proteinExistence type="predicted"/>
<feature type="domain" description="Ribbon-helix-helix protein CopG" evidence="2">
    <location>
        <begin position="126"/>
        <end position="163"/>
    </location>
</feature>
<dbReference type="InterPro" id="IPR002145">
    <property type="entry name" value="CopG"/>
</dbReference>
<sequence>MVGDVADPLRRVLVSDGNIGHPGLRTLSQQRVQMGAASGQPDYLETVRIVGDDLKRLGADRAGTAQHHHPQPAVSAPVGRVGHLIIVRHHLVVTAPPDHDASTGSHTSPWNAIVLMPALDAKMPCVRTTIRIDDELYREVKAKAARSGRTVAAVLEDAVRRGLTPPKPQAAGRYRVQPSGKGGLRPGVDLSSNAALAEAMNDGVSVDAVR</sequence>
<name>A0A655AWJ1_MYCTX</name>
<evidence type="ECO:0000259" key="2">
    <source>
        <dbReference type="Pfam" id="PF01402"/>
    </source>
</evidence>
<dbReference type="AlphaFoldDB" id="A0A655AWJ1"/>
<dbReference type="Pfam" id="PF01402">
    <property type="entry name" value="RHH_1"/>
    <property type="match status" value="1"/>
</dbReference>
<dbReference type="Proteomes" id="UP000048948">
    <property type="component" value="Unassembled WGS sequence"/>
</dbReference>
<dbReference type="EMBL" id="CNGE01001384">
    <property type="protein sequence ID" value="CKU08695.1"/>
    <property type="molecule type" value="Genomic_DNA"/>
</dbReference>
<dbReference type="CDD" id="cd21631">
    <property type="entry name" value="RHH_CopG_NikR-like"/>
    <property type="match status" value="1"/>
</dbReference>
<feature type="region of interest" description="Disordered" evidence="1">
    <location>
        <begin position="163"/>
        <end position="185"/>
    </location>
</feature>
<evidence type="ECO:0000313" key="4">
    <source>
        <dbReference type="Proteomes" id="UP000048948"/>
    </source>
</evidence>
<evidence type="ECO:0000313" key="3">
    <source>
        <dbReference type="EMBL" id="CKU08695.1"/>
    </source>
</evidence>
<accession>A0A655AWJ1</accession>
<organism evidence="3 4">
    <name type="scientific">Mycobacterium tuberculosis</name>
    <dbReference type="NCBI Taxonomy" id="1773"/>
    <lineage>
        <taxon>Bacteria</taxon>
        <taxon>Bacillati</taxon>
        <taxon>Actinomycetota</taxon>
        <taxon>Actinomycetes</taxon>
        <taxon>Mycobacteriales</taxon>
        <taxon>Mycobacteriaceae</taxon>
        <taxon>Mycobacterium</taxon>
        <taxon>Mycobacterium tuberculosis complex</taxon>
    </lineage>
</organism>
<protein>
    <submittedName>
        <fullName evidence="3">Conserved protein of uncharacterized function, possible antitoxin</fullName>
    </submittedName>
</protein>
<reference evidence="3 4" key="1">
    <citation type="submission" date="2015-03" db="EMBL/GenBank/DDBJ databases">
        <authorList>
            <consortium name="Pathogen Informatics"/>
        </authorList>
    </citation>
    <scope>NUCLEOTIDE SEQUENCE [LARGE SCALE GENOMIC DNA]</scope>
    <source>
        <strain evidence="3 4">Bir 172</strain>
    </source>
</reference>
<dbReference type="SUPFAM" id="SSF47598">
    <property type="entry name" value="Ribbon-helix-helix"/>
    <property type="match status" value="1"/>
</dbReference>